<dbReference type="AlphaFoldDB" id="A0A172TPH1"/>
<reference evidence="1 2" key="1">
    <citation type="submission" date="2015-01" db="EMBL/GenBank/DDBJ databases">
        <title>Paenibacillus swuensis/DY6/whole genome sequencing.</title>
        <authorList>
            <person name="Kim M.K."/>
            <person name="Srinivasan S."/>
            <person name="Lee J.-J."/>
        </authorList>
    </citation>
    <scope>NUCLEOTIDE SEQUENCE [LARGE SCALE GENOMIC DNA]</scope>
    <source>
        <strain evidence="1 2">DY6</strain>
    </source>
</reference>
<evidence type="ECO:0000313" key="2">
    <source>
        <dbReference type="Proteomes" id="UP000076927"/>
    </source>
</evidence>
<keyword evidence="1" id="KW-0808">Transferase</keyword>
<gene>
    <name evidence="1" type="ORF">SY83_16635</name>
</gene>
<dbReference type="PATRIC" id="fig|1178515.4.peg.3346"/>
<dbReference type="Gene3D" id="3.90.550.10">
    <property type="entry name" value="Spore Coat Polysaccharide Biosynthesis Protein SpsA, Chain A"/>
    <property type="match status" value="1"/>
</dbReference>
<proteinExistence type="predicted"/>
<dbReference type="Pfam" id="PF13704">
    <property type="entry name" value="Glyco_tranf_2_4"/>
    <property type="match status" value="1"/>
</dbReference>
<dbReference type="SUPFAM" id="SSF53448">
    <property type="entry name" value="Nucleotide-diphospho-sugar transferases"/>
    <property type="match status" value="1"/>
</dbReference>
<dbReference type="PANTHER" id="PTHR43630:SF2">
    <property type="entry name" value="GLYCOSYLTRANSFERASE"/>
    <property type="match status" value="1"/>
</dbReference>
<sequence length="226" mass="27446">MIVRNEQDRYLGKVLEKHRAYIDEAIIIDDASTDETVQLCMEKLAGIPLTIIRNDTSCFHNEVQLRMQQWAATVNSRPEWILNMDADETFEDSFRDEVSMLMENHQPQVYYFRLYDMWNDCSYREDAYWQAHRTYRPFLHKYQTDYSYYWKKTPQHCGRFPTNVGEQPYLCSKLRVQHWGWSRLTDRQLKYKRYMELDPDGRYGWLEQYESILDPNPSLMKWSDSI</sequence>
<dbReference type="KEGG" id="pswu:SY83_16635"/>
<dbReference type="EMBL" id="CP011388">
    <property type="protein sequence ID" value="ANE48979.1"/>
    <property type="molecule type" value="Genomic_DNA"/>
</dbReference>
<organism evidence="1 2">
    <name type="scientific">Paenibacillus swuensis</name>
    <dbReference type="NCBI Taxonomy" id="1178515"/>
    <lineage>
        <taxon>Bacteria</taxon>
        <taxon>Bacillati</taxon>
        <taxon>Bacillota</taxon>
        <taxon>Bacilli</taxon>
        <taxon>Bacillales</taxon>
        <taxon>Paenibacillaceae</taxon>
        <taxon>Paenibacillus</taxon>
    </lineage>
</organism>
<dbReference type="Proteomes" id="UP000076927">
    <property type="component" value="Chromosome"/>
</dbReference>
<dbReference type="STRING" id="1178515.SY83_16635"/>
<evidence type="ECO:0000313" key="1">
    <source>
        <dbReference type="EMBL" id="ANE48979.1"/>
    </source>
</evidence>
<protein>
    <submittedName>
        <fullName evidence="1">Glycosyl transferase family 2</fullName>
    </submittedName>
</protein>
<accession>A0A172TPH1</accession>
<dbReference type="PANTHER" id="PTHR43630">
    <property type="entry name" value="POLY-BETA-1,6-N-ACETYL-D-GLUCOSAMINE SYNTHASE"/>
    <property type="match status" value="1"/>
</dbReference>
<name>A0A172TPH1_9BACL</name>
<dbReference type="InterPro" id="IPR029044">
    <property type="entry name" value="Nucleotide-diphossugar_trans"/>
</dbReference>
<dbReference type="GO" id="GO:0016740">
    <property type="term" value="F:transferase activity"/>
    <property type="evidence" value="ECO:0007669"/>
    <property type="project" value="UniProtKB-KW"/>
</dbReference>
<keyword evidence="2" id="KW-1185">Reference proteome</keyword>